<dbReference type="eggNOG" id="COG2146">
    <property type="taxonomic scope" value="Bacteria"/>
</dbReference>
<dbReference type="SUPFAM" id="SSF50022">
    <property type="entry name" value="ISP domain"/>
    <property type="match status" value="1"/>
</dbReference>
<dbReference type="PANTHER" id="PTHR40562">
    <property type="match status" value="1"/>
</dbReference>
<keyword evidence="5" id="KW-0411">Iron-sulfur</keyword>
<dbReference type="GO" id="GO:0051537">
    <property type="term" value="F:2 iron, 2 sulfur cluster binding"/>
    <property type="evidence" value="ECO:0007669"/>
    <property type="project" value="UniProtKB-KW"/>
</dbReference>
<reference evidence="8 9" key="1">
    <citation type="submission" date="2016-10" db="EMBL/GenBank/DDBJ databases">
        <authorList>
            <person name="de Groot N.N."/>
        </authorList>
    </citation>
    <scope>NUCLEOTIDE SEQUENCE [LARGE SCALE GENOMIC DNA]</scope>
    <source>
        <strain evidence="8 9">DSM 44149</strain>
    </source>
</reference>
<dbReference type="EMBL" id="LT629701">
    <property type="protein sequence ID" value="SDM79650.1"/>
    <property type="molecule type" value="Genomic_DNA"/>
</dbReference>
<evidence type="ECO:0000256" key="2">
    <source>
        <dbReference type="ARBA" id="ARBA00022723"/>
    </source>
</evidence>
<dbReference type="GO" id="GO:0016705">
    <property type="term" value="F:oxidoreductase activity, acting on paired donors, with incorporation or reduction of molecular oxygen"/>
    <property type="evidence" value="ECO:0007669"/>
    <property type="project" value="UniProtKB-ARBA"/>
</dbReference>
<dbReference type="GO" id="GO:0008942">
    <property type="term" value="F:nitrite reductase [NAD(P)H] activity"/>
    <property type="evidence" value="ECO:0007669"/>
    <property type="project" value="InterPro"/>
</dbReference>
<accession>A0A1G9W577</accession>
<keyword evidence="2" id="KW-0479">Metal-binding</keyword>
<dbReference type="Proteomes" id="UP000183376">
    <property type="component" value="Chromosome I"/>
</dbReference>
<dbReference type="InterPro" id="IPR017941">
    <property type="entry name" value="Rieske_2Fe-2S"/>
</dbReference>
<dbReference type="InterPro" id="IPR036922">
    <property type="entry name" value="Rieske_2Fe-2S_sf"/>
</dbReference>
<evidence type="ECO:0000256" key="5">
    <source>
        <dbReference type="ARBA" id="ARBA00023014"/>
    </source>
</evidence>
<protein>
    <submittedName>
        <fullName evidence="8">Nitrite reductase (NADH) small subunit</fullName>
    </submittedName>
</protein>
<dbReference type="Gene3D" id="2.102.10.10">
    <property type="entry name" value="Rieske [2Fe-2S] iron-sulphur domain"/>
    <property type="match status" value="1"/>
</dbReference>
<evidence type="ECO:0000256" key="1">
    <source>
        <dbReference type="ARBA" id="ARBA00022714"/>
    </source>
</evidence>
<gene>
    <name evidence="8" type="ORF">SAMN04489726_3402</name>
</gene>
<evidence type="ECO:0000256" key="6">
    <source>
        <dbReference type="ARBA" id="ARBA00023063"/>
    </source>
</evidence>
<dbReference type="PANTHER" id="PTHR40562:SF1">
    <property type="entry name" value="NITRITE REDUCTASE (NADH) SMALL SUBUNIT"/>
    <property type="match status" value="1"/>
</dbReference>
<name>A0A1G9W577_ALLAB</name>
<sequence length="121" mass="12779">MTTSEAPRLTWLRICPEARLWPERGSAALLPDGGQVALFRTSDGSVHAVGNVDPCTGAAVLSRGILGDRAGRPVVISPMLKHTFDLGTGECVDDPLVSIPVYPARVVDGVIEVAVEEMSGR</sequence>
<feature type="domain" description="Rieske" evidence="7">
    <location>
        <begin position="21"/>
        <end position="113"/>
    </location>
</feature>
<evidence type="ECO:0000259" key="7">
    <source>
        <dbReference type="PROSITE" id="PS51296"/>
    </source>
</evidence>
<dbReference type="STRING" id="211114.SAMN04489726_3402"/>
<evidence type="ECO:0000313" key="8">
    <source>
        <dbReference type="EMBL" id="SDM79650.1"/>
    </source>
</evidence>
<dbReference type="PROSITE" id="PS51296">
    <property type="entry name" value="RIESKE"/>
    <property type="match status" value="1"/>
</dbReference>
<evidence type="ECO:0000313" key="9">
    <source>
        <dbReference type="Proteomes" id="UP000183376"/>
    </source>
</evidence>
<proteinExistence type="predicted"/>
<keyword evidence="1" id="KW-0001">2Fe-2S</keyword>
<dbReference type="NCBIfam" id="TIGR02378">
    <property type="entry name" value="nirD_assim_sml"/>
    <property type="match status" value="1"/>
</dbReference>
<keyword evidence="6" id="KW-0534">Nitrate assimilation</keyword>
<dbReference type="GO" id="GO:0046872">
    <property type="term" value="F:metal ion binding"/>
    <property type="evidence" value="ECO:0007669"/>
    <property type="project" value="UniProtKB-KW"/>
</dbReference>
<keyword evidence="9" id="KW-1185">Reference proteome</keyword>
<organism evidence="8 9">
    <name type="scientific">Allokutzneria albata</name>
    <name type="common">Kibdelosporangium albatum</name>
    <dbReference type="NCBI Taxonomy" id="211114"/>
    <lineage>
        <taxon>Bacteria</taxon>
        <taxon>Bacillati</taxon>
        <taxon>Actinomycetota</taxon>
        <taxon>Actinomycetes</taxon>
        <taxon>Pseudonocardiales</taxon>
        <taxon>Pseudonocardiaceae</taxon>
        <taxon>Allokutzneria</taxon>
    </lineage>
</organism>
<evidence type="ECO:0000256" key="4">
    <source>
        <dbReference type="ARBA" id="ARBA00023004"/>
    </source>
</evidence>
<dbReference type="GO" id="GO:0042128">
    <property type="term" value="P:nitrate assimilation"/>
    <property type="evidence" value="ECO:0007669"/>
    <property type="project" value="UniProtKB-KW"/>
</dbReference>
<keyword evidence="4" id="KW-0408">Iron</keyword>
<dbReference type="InterPro" id="IPR017881">
    <property type="entry name" value="NirD"/>
</dbReference>
<dbReference type="InterPro" id="IPR012748">
    <property type="entry name" value="Rieske-like_NirD"/>
</dbReference>
<dbReference type="RefSeq" id="WP_231950809.1">
    <property type="nucleotide sequence ID" value="NZ_JOEF01000019.1"/>
</dbReference>
<dbReference type="CDD" id="cd03529">
    <property type="entry name" value="Rieske_NirD"/>
    <property type="match status" value="1"/>
</dbReference>
<dbReference type="GO" id="GO:0004497">
    <property type="term" value="F:monooxygenase activity"/>
    <property type="evidence" value="ECO:0007669"/>
    <property type="project" value="UniProtKB-ARBA"/>
</dbReference>
<dbReference type="PROSITE" id="PS51300">
    <property type="entry name" value="NIRD"/>
    <property type="match status" value="1"/>
</dbReference>
<dbReference type="AlphaFoldDB" id="A0A1G9W577"/>
<keyword evidence="3" id="KW-0560">Oxidoreductase</keyword>
<dbReference type="Pfam" id="PF13806">
    <property type="entry name" value="Rieske_2"/>
    <property type="match status" value="1"/>
</dbReference>
<evidence type="ECO:0000256" key="3">
    <source>
        <dbReference type="ARBA" id="ARBA00023002"/>
    </source>
</evidence>